<feature type="transmembrane region" description="Helical" evidence="8">
    <location>
        <begin position="96"/>
        <end position="115"/>
    </location>
</feature>
<keyword evidence="3" id="KW-1003">Cell membrane</keyword>
<feature type="transmembrane region" description="Helical" evidence="8">
    <location>
        <begin position="317"/>
        <end position="341"/>
    </location>
</feature>
<reference evidence="11" key="1">
    <citation type="submission" date="2012-02" db="EMBL/GenBank/DDBJ databases">
        <title>Whole genome shotgun sequence of Gordonia otitidis NBRC 100426.</title>
        <authorList>
            <person name="Yoshida I."/>
            <person name="Hosoyama A."/>
            <person name="Tsuchikane K."/>
            <person name="Katsumata H."/>
            <person name="Yamazaki S."/>
            <person name="Fujita N."/>
        </authorList>
    </citation>
    <scope>NUCLEOTIDE SEQUENCE [LARGE SCALE GENOMIC DNA]</scope>
    <source>
        <strain evidence="11">NBRC 100426</strain>
    </source>
</reference>
<evidence type="ECO:0000313" key="11">
    <source>
        <dbReference type="EMBL" id="GAB32815.1"/>
    </source>
</evidence>
<feature type="transmembrane region" description="Helical" evidence="8">
    <location>
        <begin position="127"/>
        <end position="154"/>
    </location>
</feature>
<keyword evidence="4 8" id="KW-0812">Transmembrane</keyword>
<protein>
    <submittedName>
        <fullName evidence="11">Drug resistance protein</fullName>
    </submittedName>
</protein>
<dbReference type="InterPro" id="IPR036259">
    <property type="entry name" value="MFS_trans_sf"/>
</dbReference>
<dbReference type="PANTHER" id="PTHR42718:SF46">
    <property type="entry name" value="BLR6921 PROTEIN"/>
    <property type="match status" value="1"/>
</dbReference>
<evidence type="ECO:0000256" key="4">
    <source>
        <dbReference type="ARBA" id="ARBA00022692"/>
    </source>
</evidence>
<feature type="transmembrane region" description="Helical" evidence="8">
    <location>
        <begin position="273"/>
        <end position="297"/>
    </location>
</feature>
<sequence>MHVHIVPRMAHNTHEVVIANRSDSTPDVGEQAYDIQPVHPEPSSDLHITSATGWTSRVWILLVVLAGALFLDGLDISMVGVALPSIGTDLHMGQSQLQWIVSAYVLGYGGLLLLGGRASDLFGRRRVFLVALGVFGVASVASAVVDINGVIIGLRFVKGIAAAFTVPAGLSIITTTFAEGPARNKAFSIYTVCGASGFSLGLVFGGLLTELSWRATLLFPGPVALLLLLAGIRVIPRAARTRMQWREFDALGALTSTGALLLLVLAVVRAPEIGWVAPVTIVSFAAAVLLGLAFVIVEFRHRHPLVRPGILRSMLLVHANVSGALMFGGYVAFQFVVTLYLQDSLEWSPLSMALAFLPAGAIVVASALRMDRVLDRVPTPLLLVVGFSAFLGGYLWFSRVQPGMSYVDFLLPTIVLLGVGFALCFPSINSQGTAGVADHEQGLASGLVNTSVQVGGAVMLAVITAVLASSTESSQRGQLLGGMSTAIWVVSALAVVGLVGALVASWLSRRVPARV</sequence>
<dbReference type="Gene3D" id="1.20.1250.20">
    <property type="entry name" value="MFS general substrate transporter like domains"/>
    <property type="match status" value="1"/>
</dbReference>
<dbReference type="SUPFAM" id="SSF103473">
    <property type="entry name" value="MFS general substrate transporter"/>
    <property type="match status" value="1"/>
</dbReference>
<evidence type="ECO:0000256" key="8">
    <source>
        <dbReference type="SAM" id="Phobius"/>
    </source>
</evidence>
<evidence type="ECO:0000256" key="1">
    <source>
        <dbReference type="ARBA" id="ARBA00004651"/>
    </source>
</evidence>
<feature type="transmembrane region" description="Helical" evidence="8">
    <location>
        <begin position="248"/>
        <end position="267"/>
    </location>
</feature>
<feature type="transmembrane region" description="Helical" evidence="8">
    <location>
        <begin position="487"/>
        <end position="507"/>
    </location>
</feature>
<gene>
    <name evidence="11" type="ORF">GOOTI_028_00090</name>
</gene>
<feature type="transmembrane region" description="Helical" evidence="8">
    <location>
        <begin position="347"/>
        <end position="368"/>
    </location>
</feature>
<evidence type="ECO:0000256" key="7">
    <source>
        <dbReference type="PROSITE-ProRule" id="PRU00464"/>
    </source>
</evidence>
<keyword evidence="5 8" id="KW-1133">Transmembrane helix</keyword>
<dbReference type="PROSITE" id="PS50850">
    <property type="entry name" value="MFS"/>
    <property type="match status" value="1"/>
</dbReference>
<dbReference type="GO" id="GO:0003824">
    <property type="term" value="F:catalytic activity"/>
    <property type="evidence" value="ECO:0007669"/>
    <property type="project" value="InterPro"/>
</dbReference>
<comment type="subcellular location">
    <subcellularLocation>
        <location evidence="1">Cell membrane</location>
        <topology evidence="1">Multi-pass membrane protein</topology>
    </subcellularLocation>
</comment>
<dbReference type="EMBL" id="BAFB01000028">
    <property type="protein sequence ID" value="GAB32815.1"/>
    <property type="molecule type" value="Genomic_DNA"/>
</dbReference>
<evidence type="ECO:0000313" key="12">
    <source>
        <dbReference type="Proteomes" id="UP000005038"/>
    </source>
</evidence>
<comment type="caution">
    <text evidence="11">The sequence shown here is derived from an EMBL/GenBank/DDBJ whole genome shotgun (WGS) entry which is preliminary data.</text>
</comment>
<evidence type="ECO:0000256" key="2">
    <source>
        <dbReference type="ARBA" id="ARBA00022448"/>
    </source>
</evidence>
<dbReference type="CDD" id="cd17321">
    <property type="entry name" value="MFS_MMR_MDR_like"/>
    <property type="match status" value="1"/>
</dbReference>
<feature type="transmembrane region" description="Helical" evidence="8">
    <location>
        <begin position="189"/>
        <end position="209"/>
    </location>
</feature>
<dbReference type="InterPro" id="IPR020846">
    <property type="entry name" value="MFS_dom"/>
</dbReference>
<dbReference type="Proteomes" id="UP000005038">
    <property type="component" value="Unassembled WGS sequence"/>
</dbReference>
<feature type="transmembrane region" description="Helical" evidence="8">
    <location>
        <begin position="447"/>
        <end position="467"/>
    </location>
</feature>
<feature type="domain" description="HIT" evidence="10">
    <location>
        <begin position="1"/>
        <end position="15"/>
    </location>
</feature>
<dbReference type="OrthoDB" id="7375466at2"/>
<name>H5TH57_GORO1</name>
<dbReference type="InterPro" id="IPR005829">
    <property type="entry name" value="Sugar_transporter_CS"/>
</dbReference>
<dbReference type="Gene3D" id="1.20.1720.10">
    <property type="entry name" value="Multidrug resistance protein D"/>
    <property type="match status" value="1"/>
</dbReference>
<organism evidence="11 12">
    <name type="scientific">Gordonia otitidis (strain DSM 44809 / CCUG 52243 / JCM 12355 / NBRC 100426 / IFM 10032)</name>
    <dbReference type="NCBI Taxonomy" id="1108044"/>
    <lineage>
        <taxon>Bacteria</taxon>
        <taxon>Bacillati</taxon>
        <taxon>Actinomycetota</taxon>
        <taxon>Actinomycetes</taxon>
        <taxon>Mycobacteriales</taxon>
        <taxon>Gordoniaceae</taxon>
        <taxon>Gordonia</taxon>
    </lineage>
</organism>
<feature type="transmembrane region" description="Helical" evidence="8">
    <location>
        <begin position="215"/>
        <end position="236"/>
    </location>
</feature>
<accession>H5TH57</accession>
<feature type="transmembrane region" description="Helical" evidence="8">
    <location>
        <begin position="380"/>
        <end position="397"/>
    </location>
</feature>
<dbReference type="Pfam" id="PF07690">
    <property type="entry name" value="MFS_1"/>
    <property type="match status" value="1"/>
</dbReference>
<dbReference type="PROSITE" id="PS51084">
    <property type="entry name" value="HIT_2"/>
    <property type="match status" value="1"/>
</dbReference>
<dbReference type="PANTHER" id="PTHR42718">
    <property type="entry name" value="MAJOR FACILITATOR SUPERFAMILY MULTIDRUG TRANSPORTER MFSC"/>
    <property type="match status" value="1"/>
</dbReference>
<keyword evidence="6 8" id="KW-0472">Membrane</keyword>
<evidence type="ECO:0000259" key="9">
    <source>
        <dbReference type="PROSITE" id="PS50850"/>
    </source>
</evidence>
<dbReference type="InterPro" id="IPR011146">
    <property type="entry name" value="HIT-like"/>
</dbReference>
<dbReference type="AlphaFoldDB" id="H5TH57"/>
<feature type="transmembrane region" description="Helical" evidence="8">
    <location>
        <begin position="58"/>
        <end position="84"/>
    </location>
</feature>
<comment type="caution">
    <text evidence="7">Lacks conserved residue(s) required for the propagation of feature annotation.</text>
</comment>
<keyword evidence="12" id="KW-1185">Reference proteome</keyword>
<dbReference type="InterPro" id="IPR011701">
    <property type="entry name" value="MFS"/>
</dbReference>
<evidence type="ECO:0000256" key="6">
    <source>
        <dbReference type="ARBA" id="ARBA00023136"/>
    </source>
</evidence>
<evidence type="ECO:0000259" key="10">
    <source>
        <dbReference type="PROSITE" id="PS51084"/>
    </source>
</evidence>
<feature type="transmembrane region" description="Helical" evidence="8">
    <location>
        <begin position="409"/>
        <end position="426"/>
    </location>
</feature>
<evidence type="ECO:0000256" key="3">
    <source>
        <dbReference type="ARBA" id="ARBA00022475"/>
    </source>
</evidence>
<keyword evidence="2" id="KW-0813">Transport</keyword>
<dbReference type="GO" id="GO:0005886">
    <property type="term" value="C:plasma membrane"/>
    <property type="evidence" value="ECO:0007669"/>
    <property type="project" value="UniProtKB-SubCell"/>
</dbReference>
<dbReference type="PROSITE" id="PS00216">
    <property type="entry name" value="SUGAR_TRANSPORT_1"/>
    <property type="match status" value="1"/>
</dbReference>
<feature type="transmembrane region" description="Helical" evidence="8">
    <location>
        <begin position="160"/>
        <end position="177"/>
    </location>
</feature>
<dbReference type="STRING" id="1108044.GOOTI_028_00090"/>
<dbReference type="GO" id="GO:0022857">
    <property type="term" value="F:transmembrane transporter activity"/>
    <property type="evidence" value="ECO:0007669"/>
    <property type="project" value="InterPro"/>
</dbReference>
<evidence type="ECO:0000256" key="5">
    <source>
        <dbReference type="ARBA" id="ARBA00022989"/>
    </source>
</evidence>
<proteinExistence type="predicted"/>
<feature type="domain" description="Major facilitator superfamily (MFS) profile" evidence="9">
    <location>
        <begin position="61"/>
        <end position="509"/>
    </location>
</feature>